<organism evidence="1 2">
    <name type="scientific">Nitrosarchaeum koreense MY1</name>
    <dbReference type="NCBI Taxonomy" id="1001994"/>
    <lineage>
        <taxon>Archaea</taxon>
        <taxon>Nitrososphaerota</taxon>
        <taxon>Nitrososphaeria</taxon>
        <taxon>Nitrosopumilales</taxon>
        <taxon>Nitrosopumilaceae</taxon>
        <taxon>Nitrosarchaeum</taxon>
    </lineage>
</organism>
<comment type="caution">
    <text evidence="1">The sequence shown here is derived from an EMBL/GenBank/DDBJ whole genome shotgun (WGS) entry which is preliminary data.</text>
</comment>
<gene>
    <name evidence="1" type="ORF">MY1_0321</name>
</gene>
<evidence type="ECO:0000313" key="2">
    <source>
        <dbReference type="Proteomes" id="UP000004440"/>
    </source>
</evidence>
<evidence type="ECO:0000313" key="1">
    <source>
        <dbReference type="EMBL" id="EGP93092.1"/>
    </source>
</evidence>
<dbReference type="STRING" id="1001994.MY1_0321"/>
<keyword evidence="2" id="KW-1185">Reference proteome</keyword>
<reference evidence="1 2" key="1">
    <citation type="journal article" date="2011" name="J. Bacteriol.">
        <title>Genome Sequence of an Ammonia-Oxidizing Soil Archaeon, "Candidatus Nitrosoarchaeum koreensis" MY1.</title>
        <authorList>
            <person name="Kim B.K."/>
            <person name="Jung M.Y."/>
            <person name="Yu D.S."/>
            <person name="Park S.J."/>
            <person name="Oh T.K."/>
            <person name="Rhee S.K."/>
            <person name="Kim J.F."/>
        </authorList>
    </citation>
    <scope>NUCLEOTIDE SEQUENCE [LARGE SCALE GENOMIC DNA]</scope>
    <source>
        <strain evidence="1 2">MY1</strain>
    </source>
</reference>
<dbReference type="AlphaFoldDB" id="F9CUP6"/>
<name>F9CUP6_9ARCH</name>
<dbReference type="EMBL" id="AFPU01000001">
    <property type="protein sequence ID" value="EGP93092.1"/>
    <property type="molecule type" value="Genomic_DNA"/>
</dbReference>
<dbReference type="OrthoDB" id="1533at2157"/>
<protein>
    <submittedName>
        <fullName evidence="1">Uncharacterized protein</fullName>
    </submittedName>
</protein>
<accession>F9CUP6</accession>
<sequence>MGTIQAIEKLENSNQGIQVILDHLAEQLSDMKQDPRLEGLMDDLENLFHAYLKTWMKSNTDVITMLKEQ</sequence>
<proteinExistence type="predicted"/>
<dbReference type="Proteomes" id="UP000004440">
    <property type="component" value="Unassembled WGS sequence"/>
</dbReference>
<dbReference type="RefSeq" id="WP_007549749.1">
    <property type="nucleotide sequence ID" value="NZ_AFPU01000001.1"/>
</dbReference>